<keyword evidence="7" id="KW-0847">Vitamin C</keyword>
<evidence type="ECO:0000256" key="6">
    <source>
        <dbReference type="ARBA" id="ARBA00022824"/>
    </source>
</evidence>
<dbReference type="PANTHER" id="PTHR10730:SF45">
    <property type="entry name" value="PROCOLLAGEN-LYSINE,2-OXOGLUTARATE 5-DIOXYGENASE"/>
    <property type="match status" value="1"/>
</dbReference>
<dbReference type="Proteomes" id="UP000789524">
    <property type="component" value="Unassembled WGS sequence"/>
</dbReference>
<protein>
    <recommendedName>
        <fullName evidence="3">procollagen-lysine 5-dioxygenase</fullName>
        <ecNumber evidence="3">1.14.11.4</ecNumber>
    </recommendedName>
</protein>
<dbReference type="OrthoDB" id="69177at2759"/>
<evidence type="ECO:0000256" key="9">
    <source>
        <dbReference type="ARBA" id="ARBA00023002"/>
    </source>
</evidence>
<evidence type="ECO:0000256" key="13">
    <source>
        <dbReference type="SAM" id="SignalP"/>
    </source>
</evidence>
<name>A0A8J2MKC2_9NEOP</name>
<keyword evidence="11" id="KW-0325">Glycoprotein</keyword>
<keyword evidence="5 13" id="KW-0732">Signal</keyword>
<comment type="caution">
    <text evidence="15">The sequence shown here is derived from an EMBL/GenBank/DDBJ whole genome shotgun (WGS) entry which is preliminary data.</text>
</comment>
<evidence type="ECO:0000256" key="12">
    <source>
        <dbReference type="ARBA" id="ARBA00047930"/>
    </source>
</evidence>
<dbReference type="Pfam" id="PF03171">
    <property type="entry name" value="2OG-FeII_Oxy"/>
    <property type="match status" value="1"/>
</dbReference>
<keyword evidence="10" id="KW-0408">Iron</keyword>
<evidence type="ECO:0000256" key="5">
    <source>
        <dbReference type="ARBA" id="ARBA00022729"/>
    </source>
</evidence>
<evidence type="ECO:0000256" key="8">
    <source>
        <dbReference type="ARBA" id="ARBA00022964"/>
    </source>
</evidence>
<feature type="domain" description="Fe2OG dioxygenase" evidence="14">
    <location>
        <begin position="661"/>
        <end position="754"/>
    </location>
</feature>
<reference evidence="15" key="1">
    <citation type="submission" date="2021-09" db="EMBL/GenBank/DDBJ databases">
        <authorList>
            <person name="Martin H S."/>
        </authorList>
    </citation>
    <scope>NUCLEOTIDE SEQUENCE</scope>
</reference>
<dbReference type="InterPro" id="IPR044861">
    <property type="entry name" value="IPNS-like_FE2OG_OXY"/>
</dbReference>
<dbReference type="SMART" id="SM00702">
    <property type="entry name" value="P4Hc"/>
    <property type="match status" value="1"/>
</dbReference>
<organism evidence="15 16">
    <name type="scientific">Danaus chrysippus</name>
    <name type="common">African queen</name>
    <dbReference type="NCBI Taxonomy" id="151541"/>
    <lineage>
        <taxon>Eukaryota</taxon>
        <taxon>Metazoa</taxon>
        <taxon>Ecdysozoa</taxon>
        <taxon>Arthropoda</taxon>
        <taxon>Hexapoda</taxon>
        <taxon>Insecta</taxon>
        <taxon>Pterygota</taxon>
        <taxon>Neoptera</taxon>
        <taxon>Endopterygota</taxon>
        <taxon>Lepidoptera</taxon>
        <taxon>Glossata</taxon>
        <taxon>Ditrysia</taxon>
        <taxon>Papilionoidea</taxon>
        <taxon>Nymphalidae</taxon>
        <taxon>Danainae</taxon>
        <taxon>Danaini</taxon>
        <taxon>Danaina</taxon>
        <taxon>Danaus</taxon>
        <taxon>Anosia</taxon>
    </lineage>
</organism>
<sequence length="754" mass="87424">MLRLQLMMPIMNFCWALAIIFILQMHNITSEKYYVEYSNRYCVERNVFDEEPDVKVLTVATEKNHGLERFLRSARVYNINVEVLGEGKKWEGGDMKHEGGGHKVNLLKEKLTSMKIPEDRDQIILFTDSYDVMFLGSLDEIVKKFLEMSVRVLFSAEPFCWPDSSLASQYPDSQQLNPFLNSGGFIGYLPELLKILNFDIVGNKDDDQLFYTRVYLDEDYRESLRISLDHKSVIFQNLHGALSDVQLVANSTEEWPYLVNVVTKQRPLIVHGNGPAKLTLNNLSNYLAKSWSVSDGCVLCDEKRIVLDEDKLPKVMLSVFIEVATPFMEEFFQSILAIDYPKQKIHLFIRNGVEYHETEVENFYNAHSSEYFTAKRIKSTDLVGEAEARNIAKDRCIGSDCEYLFCLDSHARVEPDTLRYLLSTGYDVIAPLLVRSGQAWSNFWGAINSVGFYSRSADYMDIVNRSIEGIWNVPFINNCYLMNIALFRKPSAKHVSYLKEDTDPDMAFCASLRSAGIMMYVSNEKEFGHLVNSETFDVSRTNPDIYQVIDNKLDWEQRYLHPKYYEVFDNKEKQLMPCPDVYWFPLMSMRFCKEWIEVMEAFGQWSDGSNNDKRLESGYEAVPTRDIHMNQVGLDIQWLRILKDYVRPLQELVFTGYYHNPPVSVMNFVVRYRPDEQPSLRPHHDSSTYTINLALNTPHLDYEGGGCRFIRYNCSVKDTKPGWLLMHPGRLTHFHEGLLVTKGTRYIMISFVDP</sequence>
<evidence type="ECO:0000256" key="11">
    <source>
        <dbReference type="ARBA" id="ARBA00023180"/>
    </source>
</evidence>
<dbReference type="InterPro" id="IPR005123">
    <property type="entry name" value="Oxoglu/Fe-dep_dioxygenase_dom"/>
</dbReference>
<dbReference type="GO" id="GO:0005783">
    <property type="term" value="C:endoplasmic reticulum"/>
    <property type="evidence" value="ECO:0007669"/>
    <property type="project" value="UniProtKB-SubCell"/>
</dbReference>
<dbReference type="EC" id="1.14.11.4" evidence="3"/>
<keyword evidence="6" id="KW-0256">Endoplasmic reticulum</keyword>
<gene>
    <name evidence="15" type="ORF">DCHRY22_LOCUS561</name>
</gene>
<keyword evidence="9" id="KW-0560">Oxidoreductase</keyword>
<dbReference type="EMBL" id="CAKASE010000043">
    <property type="protein sequence ID" value="CAG9558445.1"/>
    <property type="molecule type" value="Genomic_DNA"/>
</dbReference>
<keyword evidence="16" id="KW-1185">Reference proteome</keyword>
<comment type="cofactor">
    <cofactor evidence="1">
        <name>L-ascorbate</name>
        <dbReference type="ChEBI" id="CHEBI:38290"/>
    </cofactor>
</comment>
<dbReference type="AlphaFoldDB" id="A0A8J2MKC2"/>
<feature type="chain" id="PRO_5035305980" description="procollagen-lysine 5-dioxygenase" evidence="13">
    <location>
        <begin position="31"/>
        <end position="754"/>
    </location>
</feature>
<dbReference type="Gene3D" id="2.60.120.620">
    <property type="entry name" value="q2cbj1_9rhob like domain"/>
    <property type="match status" value="1"/>
</dbReference>
<dbReference type="PROSITE" id="PS51471">
    <property type="entry name" value="FE2OG_OXY"/>
    <property type="match status" value="1"/>
</dbReference>
<evidence type="ECO:0000313" key="16">
    <source>
        <dbReference type="Proteomes" id="UP000789524"/>
    </source>
</evidence>
<comment type="subcellular location">
    <subcellularLocation>
        <location evidence="2">Endoplasmic reticulum</location>
    </subcellularLocation>
</comment>
<dbReference type="GO" id="GO:0008475">
    <property type="term" value="F:procollagen-lysine 5-dioxygenase activity"/>
    <property type="evidence" value="ECO:0007669"/>
    <property type="project" value="UniProtKB-EC"/>
</dbReference>
<keyword evidence="8" id="KW-0223">Dioxygenase</keyword>
<keyword evidence="4" id="KW-0479">Metal-binding</keyword>
<dbReference type="GO" id="GO:0031418">
    <property type="term" value="F:L-ascorbic acid binding"/>
    <property type="evidence" value="ECO:0007669"/>
    <property type="project" value="UniProtKB-KW"/>
</dbReference>
<comment type="catalytic activity">
    <reaction evidence="12">
        <text>L-lysyl-[collagen] + 2-oxoglutarate + O2 = (5R)-5-hydroxy-L-lysyl-[collagen] + succinate + CO2</text>
        <dbReference type="Rhea" id="RHEA:16569"/>
        <dbReference type="Rhea" id="RHEA-COMP:12751"/>
        <dbReference type="Rhea" id="RHEA-COMP:12752"/>
        <dbReference type="ChEBI" id="CHEBI:15379"/>
        <dbReference type="ChEBI" id="CHEBI:16526"/>
        <dbReference type="ChEBI" id="CHEBI:16810"/>
        <dbReference type="ChEBI" id="CHEBI:29969"/>
        <dbReference type="ChEBI" id="CHEBI:30031"/>
        <dbReference type="ChEBI" id="CHEBI:133442"/>
        <dbReference type="EC" id="1.14.11.4"/>
    </reaction>
</comment>
<dbReference type="PANTHER" id="PTHR10730">
    <property type="entry name" value="PROCOLLAGEN-LYSINE,2-OXOGLUTARATE 5-DIOXYGENASE/GLYCOSYLTRANSFERASE 25 FAMILY MEMBER"/>
    <property type="match status" value="1"/>
</dbReference>
<dbReference type="GO" id="GO:0005506">
    <property type="term" value="F:iron ion binding"/>
    <property type="evidence" value="ECO:0007669"/>
    <property type="project" value="InterPro"/>
</dbReference>
<dbReference type="Pfam" id="PF25342">
    <property type="entry name" value="GT_PLOD"/>
    <property type="match status" value="1"/>
</dbReference>
<evidence type="ECO:0000256" key="2">
    <source>
        <dbReference type="ARBA" id="ARBA00004240"/>
    </source>
</evidence>
<evidence type="ECO:0000256" key="3">
    <source>
        <dbReference type="ARBA" id="ARBA00012264"/>
    </source>
</evidence>
<proteinExistence type="predicted"/>
<evidence type="ECO:0000256" key="1">
    <source>
        <dbReference type="ARBA" id="ARBA00001961"/>
    </source>
</evidence>
<dbReference type="InterPro" id="IPR006620">
    <property type="entry name" value="Pro_4_hyd_alph"/>
</dbReference>
<evidence type="ECO:0000256" key="4">
    <source>
        <dbReference type="ARBA" id="ARBA00022723"/>
    </source>
</evidence>
<feature type="signal peptide" evidence="13">
    <location>
        <begin position="1"/>
        <end position="30"/>
    </location>
</feature>
<evidence type="ECO:0000259" key="14">
    <source>
        <dbReference type="PROSITE" id="PS51471"/>
    </source>
</evidence>
<evidence type="ECO:0000256" key="10">
    <source>
        <dbReference type="ARBA" id="ARBA00023004"/>
    </source>
</evidence>
<evidence type="ECO:0000313" key="15">
    <source>
        <dbReference type="EMBL" id="CAG9558445.1"/>
    </source>
</evidence>
<dbReference type="InterPro" id="IPR050757">
    <property type="entry name" value="Collagen_mod_GT25"/>
</dbReference>
<dbReference type="InterPro" id="IPR057589">
    <property type="entry name" value="GT_PLOD"/>
</dbReference>
<accession>A0A8J2MKC2</accession>
<dbReference type="InterPro" id="IPR029044">
    <property type="entry name" value="Nucleotide-diphossugar_trans"/>
</dbReference>
<evidence type="ECO:0000256" key="7">
    <source>
        <dbReference type="ARBA" id="ARBA00022896"/>
    </source>
</evidence>
<dbReference type="SUPFAM" id="SSF53448">
    <property type="entry name" value="Nucleotide-diphospho-sugar transferases"/>
    <property type="match status" value="1"/>
</dbReference>